<proteinExistence type="predicted"/>
<gene>
    <name evidence="2" type="ORF">MM171A01448_0018</name>
    <name evidence="3" type="ORF">MM171B01050_0022</name>
</gene>
<evidence type="ECO:0000313" key="3">
    <source>
        <dbReference type="EMBL" id="QJB02882.1"/>
    </source>
</evidence>
<feature type="domain" description="HNH nuclease" evidence="1">
    <location>
        <begin position="41"/>
        <end position="68"/>
    </location>
</feature>
<dbReference type="GO" id="GO:0004519">
    <property type="term" value="F:endonuclease activity"/>
    <property type="evidence" value="ECO:0007669"/>
    <property type="project" value="UniProtKB-KW"/>
</dbReference>
<dbReference type="InterPro" id="IPR044925">
    <property type="entry name" value="His-Me_finger_sf"/>
</dbReference>
<dbReference type="SUPFAM" id="SSF54060">
    <property type="entry name" value="His-Me finger endonucleases"/>
    <property type="match status" value="1"/>
</dbReference>
<organism evidence="2">
    <name type="scientific">viral metagenome</name>
    <dbReference type="NCBI Taxonomy" id="1070528"/>
    <lineage>
        <taxon>unclassified sequences</taxon>
        <taxon>metagenomes</taxon>
        <taxon>organismal metagenomes</taxon>
    </lineage>
</organism>
<keyword evidence="2" id="KW-0540">Nuclease</keyword>
<reference evidence="2" key="1">
    <citation type="submission" date="2020-03" db="EMBL/GenBank/DDBJ databases">
        <title>The deep terrestrial virosphere.</title>
        <authorList>
            <person name="Holmfeldt K."/>
            <person name="Nilsson E."/>
            <person name="Simone D."/>
            <person name="Lopez-Fernandez M."/>
            <person name="Wu X."/>
            <person name="de Brujin I."/>
            <person name="Lundin D."/>
            <person name="Andersson A."/>
            <person name="Bertilsson S."/>
            <person name="Dopson M."/>
        </authorList>
    </citation>
    <scope>NUCLEOTIDE SEQUENCE</scope>
    <source>
        <strain evidence="2">MM171A01448</strain>
        <strain evidence="3">MM171B01050</strain>
    </source>
</reference>
<keyword evidence="2" id="KW-0378">Hydrolase</keyword>
<evidence type="ECO:0000259" key="1">
    <source>
        <dbReference type="Pfam" id="PF13392"/>
    </source>
</evidence>
<dbReference type="EMBL" id="MT143812">
    <property type="protein sequence ID" value="QJB02882.1"/>
    <property type="molecule type" value="Genomic_DNA"/>
</dbReference>
<evidence type="ECO:0000313" key="2">
    <source>
        <dbReference type="EMBL" id="QJA98903.1"/>
    </source>
</evidence>
<dbReference type="Pfam" id="PF13392">
    <property type="entry name" value="HNH_3"/>
    <property type="match status" value="1"/>
</dbReference>
<accession>A0A6M3LVT3</accession>
<dbReference type="EMBL" id="MT143616">
    <property type="protein sequence ID" value="QJA98903.1"/>
    <property type="molecule type" value="Genomic_DNA"/>
</dbReference>
<dbReference type="AlphaFoldDB" id="A0A6M3LVT3"/>
<keyword evidence="2" id="KW-0255">Endonuclease</keyword>
<protein>
    <submittedName>
        <fullName evidence="2">Putative homing endonuclease</fullName>
    </submittedName>
</protein>
<name>A0A6M3LVT3_9ZZZZ</name>
<dbReference type="InterPro" id="IPR003615">
    <property type="entry name" value="HNH_nuc"/>
</dbReference>
<sequence>MPKYQTNAQRLYRYERIAKAEGEQCIICWLEKRVRRGPPAVKLEIDHADGNKENWSWDNLHLVCHRDNCRLREMSVKAKVTMLRTYSDQLERERERENLPTWKTLDKEDSDYRSGPPEMKANSRYEPKWLNFIHGQMKADGSILREDAISGGAHYSGCAVQTSRNYLTKHTSPWSCFKEKVDSSGNKVIVYRNLTGKPITVKVAYRDHRGYRGENDGRTPEKT</sequence>
<dbReference type="CDD" id="cd00085">
    <property type="entry name" value="HNHc"/>
    <property type="match status" value="1"/>
</dbReference>